<keyword evidence="1" id="KW-1133">Transmembrane helix</keyword>
<keyword evidence="1" id="KW-0472">Membrane</keyword>
<dbReference type="RefSeq" id="WP_209490974.1">
    <property type="nucleotide sequence ID" value="NZ_JAGGLC010000002.1"/>
</dbReference>
<dbReference type="InterPro" id="IPR058284">
    <property type="entry name" value="DUF7978"/>
</dbReference>
<feature type="transmembrane region" description="Helical" evidence="1">
    <location>
        <begin position="162"/>
        <end position="186"/>
    </location>
</feature>
<keyword evidence="1" id="KW-0812">Transmembrane</keyword>
<protein>
    <recommendedName>
        <fullName evidence="2">DUF7978 domain-containing protein</fullName>
    </recommendedName>
</protein>
<evidence type="ECO:0000313" key="4">
    <source>
        <dbReference type="Proteomes" id="UP000823736"/>
    </source>
</evidence>
<proteinExistence type="predicted"/>
<evidence type="ECO:0000313" key="3">
    <source>
        <dbReference type="EMBL" id="MBP1986686.1"/>
    </source>
</evidence>
<dbReference type="Pfam" id="PF25933">
    <property type="entry name" value="DUF7978"/>
    <property type="match status" value="1"/>
</dbReference>
<feature type="transmembrane region" description="Helical" evidence="1">
    <location>
        <begin position="95"/>
        <end position="117"/>
    </location>
</feature>
<dbReference type="AlphaFoldDB" id="A0A8T4GUW7"/>
<accession>A0A8T4GUW7</accession>
<dbReference type="OrthoDB" id="270777at2157"/>
<name>A0A8T4GUW7_9EURY</name>
<organism evidence="3 4">
    <name type="scientific">Halolamina salifodinae</name>
    <dbReference type="NCBI Taxonomy" id="1202767"/>
    <lineage>
        <taxon>Archaea</taxon>
        <taxon>Methanobacteriati</taxon>
        <taxon>Methanobacteriota</taxon>
        <taxon>Stenosarchaea group</taxon>
        <taxon>Halobacteria</taxon>
        <taxon>Halobacteriales</taxon>
        <taxon>Haloferacaceae</taxon>
    </lineage>
</organism>
<dbReference type="EMBL" id="JAGGLC010000002">
    <property type="protein sequence ID" value="MBP1986686.1"/>
    <property type="molecule type" value="Genomic_DNA"/>
</dbReference>
<evidence type="ECO:0000256" key="1">
    <source>
        <dbReference type="SAM" id="Phobius"/>
    </source>
</evidence>
<dbReference type="Proteomes" id="UP000823736">
    <property type="component" value="Unassembled WGS sequence"/>
</dbReference>
<keyword evidence="4" id="KW-1185">Reference proteome</keyword>
<sequence length="188" mass="19148">MATDSLTERLPLAQGAAAGVGAYLLGYLITYLATSGSVEERLASFNFIADLFGGDTATVWQGVGWLFYNAHFVRTRATGGFGGPRSQNFIAASDGGAVVLLYLVPVILLLAAGLAVARLGSADDLADGAVGGATVVLGYLPLALLGRFLFDYDGSVAPDLVTAVLLAGLVYPLVFGALGGAAWSSIGD</sequence>
<evidence type="ECO:0000259" key="2">
    <source>
        <dbReference type="Pfam" id="PF25933"/>
    </source>
</evidence>
<comment type="caution">
    <text evidence="3">The sequence shown here is derived from an EMBL/GenBank/DDBJ whole genome shotgun (WGS) entry which is preliminary data.</text>
</comment>
<feature type="domain" description="DUF7978" evidence="2">
    <location>
        <begin position="4"/>
        <end position="182"/>
    </location>
</feature>
<feature type="transmembrane region" description="Helical" evidence="1">
    <location>
        <begin position="12"/>
        <end position="33"/>
    </location>
</feature>
<gene>
    <name evidence="3" type="ORF">J2753_001180</name>
</gene>
<feature type="transmembrane region" description="Helical" evidence="1">
    <location>
        <begin position="129"/>
        <end position="150"/>
    </location>
</feature>
<reference evidence="3" key="1">
    <citation type="submission" date="2021-03" db="EMBL/GenBank/DDBJ databases">
        <title>Genomic Encyclopedia of Type Strains, Phase IV (KMG-IV): sequencing the most valuable type-strain genomes for metagenomic binning, comparative biology and taxonomic classification.</title>
        <authorList>
            <person name="Goeker M."/>
        </authorList>
    </citation>
    <scope>NUCLEOTIDE SEQUENCE</scope>
    <source>
        <strain evidence="3">DSM 26232</strain>
    </source>
</reference>